<keyword evidence="9" id="KW-1185">Reference proteome</keyword>
<feature type="signal peptide" evidence="6">
    <location>
        <begin position="1"/>
        <end position="22"/>
    </location>
</feature>
<evidence type="ECO:0000313" key="9">
    <source>
        <dbReference type="Proteomes" id="UP001165085"/>
    </source>
</evidence>
<evidence type="ECO:0000256" key="2">
    <source>
        <dbReference type="ARBA" id="ARBA00010827"/>
    </source>
</evidence>
<feature type="chain" id="PRO_5040988754" description="GPI inositol-deacylase" evidence="6">
    <location>
        <begin position="23"/>
        <end position="460"/>
    </location>
</feature>
<dbReference type="GO" id="GO:0016788">
    <property type="term" value="F:hydrolase activity, acting on ester bonds"/>
    <property type="evidence" value="ECO:0007669"/>
    <property type="project" value="InterPro"/>
</dbReference>
<dbReference type="GO" id="GO:0009523">
    <property type="term" value="C:photosystem II"/>
    <property type="evidence" value="ECO:0007669"/>
    <property type="project" value="InterPro"/>
</dbReference>
<feature type="domain" description="GPI inositol-deacylase PGAP1-like alpha/beta" evidence="7">
    <location>
        <begin position="101"/>
        <end position="162"/>
    </location>
</feature>
<name>A0A9W7BJW6_9STRA</name>
<organism evidence="8 9">
    <name type="scientific">Triparma strigata</name>
    <dbReference type="NCBI Taxonomy" id="1606541"/>
    <lineage>
        <taxon>Eukaryota</taxon>
        <taxon>Sar</taxon>
        <taxon>Stramenopiles</taxon>
        <taxon>Ochrophyta</taxon>
        <taxon>Bolidophyceae</taxon>
        <taxon>Parmales</taxon>
        <taxon>Triparmaceae</taxon>
        <taxon>Triparma</taxon>
    </lineage>
</organism>
<dbReference type="PANTHER" id="PTHR47909">
    <property type="entry name" value="ALPHA/BETA-HYDROLASES SUPERFAMILY PROTEIN"/>
    <property type="match status" value="1"/>
</dbReference>
<keyword evidence="4 5" id="KW-0472">Membrane</keyword>
<reference evidence="9" key="1">
    <citation type="journal article" date="2023" name="Commun. Biol.">
        <title>Genome analysis of Parmales, the sister group of diatoms, reveals the evolutionary specialization of diatoms from phago-mixotrophs to photoautotrophs.</title>
        <authorList>
            <person name="Ban H."/>
            <person name="Sato S."/>
            <person name="Yoshikawa S."/>
            <person name="Yamada K."/>
            <person name="Nakamura Y."/>
            <person name="Ichinomiya M."/>
            <person name="Sato N."/>
            <person name="Blanc-Mathieu R."/>
            <person name="Endo H."/>
            <person name="Kuwata A."/>
            <person name="Ogata H."/>
        </authorList>
    </citation>
    <scope>NUCLEOTIDE SEQUENCE [LARGE SCALE GENOMIC DNA]</scope>
    <source>
        <strain evidence="9">NIES 3701</strain>
    </source>
</reference>
<dbReference type="Proteomes" id="UP001165085">
    <property type="component" value="Unassembled WGS sequence"/>
</dbReference>
<dbReference type="Pfam" id="PF06514">
    <property type="entry name" value="PsbU"/>
    <property type="match status" value="1"/>
</dbReference>
<keyword evidence="5" id="KW-0256">Endoplasmic reticulum</keyword>
<comment type="subcellular location">
    <subcellularLocation>
        <location evidence="5">Endoplasmic reticulum membrane</location>
    </subcellularLocation>
    <subcellularLocation>
        <location evidence="1">Membrane</location>
        <topology evidence="1">Peripheral membrane protein</topology>
    </subcellularLocation>
</comment>
<evidence type="ECO:0000256" key="4">
    <source>
        <dbReference type="ARBA" id="ARBA00023136"/>
    </source>
</evidence>
<dbReference type="AlphaFoldDB" id="A0A9W7BJW6"/>
<dbReference type="SUPFAM" id="SSF53474">
    <property type="entry name" value="alpha/beta-Hydrolases"/>
    <property type="match status" value="1"/>
</dbReference>
<proteinExistence type="inferred from homology"/>
<dbReference type="InterPro" id="IPR029058">
    <property type="entry name" value="AB_hydrolase_fold"/>
</dbReference>
<dbReference type="Pfam" id="PF07819">
    <property type="entry name" value="PGAP1"/>
    <property type="match status" value="1"/>
</dbReference>
<keyword evidence="5" id="KW-0813">Transport</keyword>
<protein>
    <recommendedName>
        <fullName evidence="5">GPI inositol-deacylase</fullName>
        <ecNumber evidence="5">3.1.-.-</ecNumber>
    </recommendedName>
</protein>
<dbReference type="OrthoDB" id="190276at2759"/>
<keyword evidence="3" id="KW-0793">Thylakoid</keyword>
<keyword evidence="5" id="KW-0653">Protein transport</keyword>
<dbReference type="GO" id="GO:0005789">
    <property type="term" value="C:endoplasmic reticulum membrane"/>
    <property type="evidence" value="ECO:0007669"/>
    <property type="project" value="UniProtKB-SubCell"/>
</dbReference>
<dbReference type="Gene3D" id="3.40.50.1820">
    <property type="entry name" value="alpha/beta hydrolase"/>
    <property type="match status" value="1"/>
</dbReference>
<comment type="function">
    <text evidence="5">Involved in inositol deacylation of GPI-anchored proteins which plays important roles in the quality control and ER-associated degradation of GPI-anchored proteins.</text>
</comment>
<dbReference type="SUPFAM" id="SSF81585">
    <property type="entry name" value="PsbU/PolX domain-like"/>
    <property type="match status" value="1"/>
</dbReference>
<evidence type="ECO:0000313" key="8">
    <source>
        <dbReference type="EMBL" id="GMH91752.1"/>
    </source>
</evidence>
<evidence type="ECO:0000256" key="1">
    <source>
        <dbReference type="ARBA" id="ARBA00004170"/>
    </source>
</evidence>
<dbReference type="EMBL" id="BRXY01000389">
    <property type="protein sequence ID" value="GMH91752.1"/>
    <property type="molecule type" value="Genomic_DNA"/>
</dbReference>
<comment type="similarity">
    <text evidence="5">Belongs to the GPI inositol-deacylase family.</text>
</comment>
<evidence type="ECO:0000256" key="6">
    <source>
        <dbReference type="SAM" id="SignalP"/>
    </source>
</evidence>
<dbReference type="EC" id="3.1.-.-" evidence="5"/>
<dbReference type="InterPro" id="IPR012908">
    <property type="entry name" value="PGAP1-ab_dom-like"/>
</dbReference>
<evidence type="ECO:0000259" key="7">
    <source>
        <dbReference type="Pfam" id="PF07819"/>
    </source>
</evidence>
<comment type="similarity">
    <text evidence="2">Belongs to the PsbU family.</text>
</comment>
<sequence>MMRSMRPFCVVVLLLLSLLTLPSLPPVVILPGFGNADIDYVTPLNQPSSSGLVSALERRGFGSVTVLELKRWEWIKVGAGLVDPKFWSGDQLPTGIAYGWYVKRARETILESSKNAGDEKVIVIAHSAGGWLARSTLGDGTDWDSSSVQSLVTLGAPHYPPPEGSPPCATRGALKHVSENLPGAFLSGVSYVTVAGSSISGSNEKQQQPTTDADEIYAKRGEGSAARVAYANYNALAGDGTLFGDGVIPVKCAHLPGATQITIENAIHSINEAGTALPTERWYGSEGVVDEWLKPVLGLLGVEMPKAVAEQVLSSEAALEVSSEVSFEVSTRRDFSAQISSLAALLAAFSSPTASSASSVIIDVNNAVAREFSSLPGCYPTIATKLIKRGPFSNKKEMYAALDSDAEVERLKQYDKNLKIAKRDPGIMQFKESQIFKYEGKATSDYQNQQMKQIQSERRY</sequence>
<comment type="caution">
    <text evidence="8">The sequence shown here is derived from an EMBL/GenBank/DDBJ whole genome shotgun (WGS) entry which is preliminary data.</text>
</comment>
<gene>
    <name evidence="8" type="ORF">TrST_g1840</name>
</gene>
<accession>A0A9W7BJW6</accession>
<evidence type="ECO:0000256" key="3">
    <source>
        <dbReference type="ARBA" id="ARBA00023078"/>
    </source>
</evidence>
<dbReference type="GO" id="GO:0042549">
    <property type="term" value="P:photosystem II stabilization"/>
    <property type="evidence" value="ECO:0007669"/>
    <property type="project" value="InterPro"/>
</dbReference>
<dbReference type="InterPro" id="IPR010527">
    <property type="entry name" value="PSII_PsbU"/>
</dbReference>
<dbReference type="PANTHER" id="PTHR47909:SF2">
    <property type="entry name" value="GPI INOSITOL-DEACYLASE"/>
    <property type="match status" value="1"/>
</dbReference>
<dbReference type="GO" id="GO:0019898">
    <property type="term" value="C:extrinsic component of membrane"/>
    <property type="evidence" value="ECO:0007669"/>
    <property type="project" value="InterPro"/>
</dbReference>
<dbReference type="Gene3D" id="1.10.150.320">
    <property type="entry name" value="Photosystem II 12 kDa extrinsic protein"/>
    <property type="match status" value="1"/>
</dbReference>
<dbReference type="GO" id="GO:0015031">
    <property type="term" value="P:protein transport"/>
    <property type="evidence" value="ECO:0007669"/>
    <property type="project" value="UniProtKB-KW"/>
</dbReference>
<keyword evidence="5" id="KW-0378">Hydrolase</keyword>
<evidence type="ECO:0000256" key="5">
    <source>
        <dbReference type="RuleBase" id="RU365011"/>
    </source>
</evidence>
<keyword evidence="6" id="KW-0732">Signal</keyword>
<dbReference type="GO" id="GO:0015979">
    <property type="term" value="P:photosynthesis"/>
    <property type="evidence" value="ECO:0007669"/>
    <property type="project" value="InterPro"/>
</dbReference>